<evidence type="ECO:0000313" key="2">
    <source>
        <dbReference type="Proteomes" id="UP000006180"/>
    </source>
</evidence>
<dbReference type="AlphaFoldDB" id="I3XBD8"/>
<evidence type="ECO:0000313" key="1">
    <source>
        <dbReference type="EMBL" id="AFL53194.1"/>
    </source>
</evidence>
<gene>
    <name evidence="1" type="ORF">USDA257_c46570</name>
</gene>
<proteinExistence type="predicted"/>
<name>I3XBD8_SINF2</name>
<dbReference type="PATRIC" id="fig|1185652.3.peg.4825"/>
<protein>
    <submittedName>
        <fullName evidence="1">Uncharacterized protein</fullName>
    </submittedName>
</protein>
<dbReference type="KEGG" id="sfd:USDA257_c46570"/>
<dbReference type="EMBL" id="CP003563">
    <property type="protein sequence ID" value="AFL53194.1"/>
    <property type="molecule type" value="Genomic_DNA"/>
</dbReference>
<accession>I3XBD8</accession>
<organism evidence="1 2">
    <name type="scientific">Sinorhizobium fredii (strain USDA 257)</name>
    <dbReference type="NCBI Taxonomy" id="1185652"/>
    <lineage>
        <taxon>Bacteria</taxon>
        <taxon>Pseudomonadati</taxon>
        <taxon>Pseudomonadota</taxon>
        <taxon>Alphaproteobacteria</taxon>
        <taxon>Hyphomicrobiales</taxon>
        <taxon>Rhizobiaceae</taxon>
        <taxon>Sinorhizobium/Ensifer group</taxon>
        <taxon>Sinorhizobium</taxon>
    </lineage>
</organism>
<dbReference type="Proteomes" id="UP000006180">
    <property type="component" value="Chromosome"/>
</dbReference>
<dbReference type="STRING" id="1185652.USDA257_c46570"/>
<dbReference type="HOGENOM" id="CLU_3122679_0_0_5"/>
<sequence>MRVTEGSGASEWTESNTKQLRPVIAPPLYQLRFCRASLIVAFRSAEWNVA</sequence>
<reference evidence="1 2" key="1">
    <citation type="journal article" date="2012" name="J. Bacteriol.">
        <title>Complete genome sequence of the broad-host-range strain Sinorhizobium fredii USDA257.</title>
        <authorList>
            <person name="Schuldes J."/>
            <person name="Rodriguez Orbegoso M."/>
            <person name="Schmeisser C."/>
            <person name="Krishnan H.B."/>
            <person name="Daniel R."/>
            <person name="Streit W.R."/>
        </authorList>
    </citation>
    <scope>NUCLEOTIDE SEQUENCE [LARGE SCALE GENOMIC DNA]</scope>
    <source>
        <strain evidence="1 2">USDA 257</strain>
    </source>
</reference>